<comment type="caution">
    <text evidence="1">The sequence shown here is derived from an EMBL/GenBank/DDBJ whole genome shotgun (WGS) entry which is preliminary data.</text>
</comment>
<proteinExistence type="predicted"/>
<dbReference type="RefSeq" id="WP_167612020.1">
    <property type="nucleotide sequence ID" value="NZ_SOYS01000005.1"/>
</dbReference>
<accession>A0ABX0VMT1</accession>
<evidence type="ECO:0000313" key="1">
    <source>
        <dbReference type="EMBL" id="NIY48365.1"/>
    </source>
</evidence>
<protein>
    <submittedName>
        <fullName evidence="1">Uncharacterized protein</fullName>
    </submittedName>
</protein>
<name>A0ABX0VMT1_9ENTR</name>
<evidence type="ECO:0000313" key="2">
    <source>
        <dbReference type="Proteomes" id="UP000697927"/>
    </source>
</evidence>
<sequence>MRSYASNLHYGERRRLWQWVQAAVPGGVGLSIVFSKRPGVVGRWPPLKAFMPARCRLSAPGRATR</sequence>
<reference evidence="1 2" key="1">
    <citation type="journal article" date="2020" name="Microorganisms">
        <title>Polyphasic Characterisation of Cedecea colo sp. nov., a New Enteric Bacterium Isolated from the Koala Hindgut.</title>
        <authorList>
            <person name="Boath J.M."/>
            <person name="Dakhal S."/>
            <person name="Van T.T.H."/>
            <person name="Moore R.J."/>
            <person name="Dekiwadia C."/>
            <person name="Macreadie I.G."/>
        </authorList>
    </citation>
    <scope>NUCLEOTIDE SEQUENCE [LARGE SCALE GENOMIC DNA]</scope>
    <source>
        <strain evidence="1 2">ZA</strain>
    </source>
</reference>
<keyword evidence="2" id="KW-1185">Reference proteome</keyword>
<gene>
    <name evidence="1" type="ORF">E2L00_12785</name>
</gene>
<organism evidence="1 2">
    <name type="scientific">Cedecea colo</name>
    <dbReference type="NCBI Taxonomy" id="2552946"/>
    <lineage>
        <taxon>Bacteria</taxon>
        <taxon>Pseudomonadati</taxon>
        <taxon>Pseudomonadota</taxon>
        <taxon>Gammaproteobacteria</taxon>
        <taxon>Enterobacterales</taxon>
        <taxon>Enterobacteriaceae</taxon>
        <taxon>Cedecea</taxon>
    </lineage>
</organism>
<dbReference type="Proteomes" id="UP000697927">
    <property type="component" value="Unassembled WGS sequence"/>
</dbReference>
<dbReference type="EMBL" id="SOYS01000005">
    <property type="protein sequence ID" value="NIY48365.1"/>
    <property type="molecule type" value="Genomic_DNA"/>
</dbReference>